<evidence type="ECO:0000256" key="2">
    <source>
        <dbReference type="ARBA" id="ARBA00010876"/>
    </source>
</evidence>
<sequence length="310" mass="35257">MAELKYISDKKIRCDVFLSEKISNLSRTSIQKLIKGKLVFVNGKNIKPNVILEIGDEITVSIPDKKEITLVAEDIDLDIVYEDDYIIIINKPRNMVVHPAVGNEKHTLVNALLNHCKLSMINSERPGIVHRLDKDTTGLIICAKDDETHLKLVEMFANREINKKYLAICNGSFSKENGLIDKPIGRDEKDRKKMSVKSKSGKAAITEYNVLISNLKYSLVDVTLHTGRTHQIRVHFSSLNHPIVGDETYGNKNEKIKANGQMLHSYYLEFSHPITKENLSFTVLPDEYFFSILNKTGLEFNKELLCKVKD</sequence>
<dbReference type="Gene3D" id="3.30.2350.10">
    <property type="entry name" value="Pseudouridine synthase"/>
    <property type="match status" value="1"/>
</dbReference>
<evidence type="ECO:0000256" key="4">
    <source>
        <dbReference type="PIRSR" id="PIRSR606225-1"/>
    </source>
</evidence>
<dbReference type="Pfam" id="PF01479">
    <property type="entry name" value="S4"/>
    <property type="match status" value="1"/>
</dbReference>
<dbReference type="InterPro" id="IPR002942">
    <property type="entry name" value="S4_RNA-bd"/>
</dbReference>
<dbReference type="Pfam" id="PF00849">
    <property type="entry name" value="PseudoU_synth_2"/>
    <property type="match status" value="1"/>
</dbReference>
<dbReference type="CDD" id="cd02869">
    <property type="entry name" value="PseudoU_synth_RluA_like"/>
    <property type="match status" value="1"/>
</dbReference>
<dbReference type="PROSITE" id="PS50889">
    <property type="entry name" value="S4"/>
    <property type="match status" value="1"/>
</dbReference>
<feature type="domain" description="RNA-binding S4" evidence="7">
    <location>
        <begin position="12"/>
        <end position="76"/>
    </location>
</feature>
<dbReference type="InterPro" id="IPR006225">
    <property type="entry name" value="PsdUridine_synth_RluC/D"/>
</dbReference>
<gene>
    <name evidence="8" type="ORF">NW74_02725</name>
</gene>
<dbReference type="InterPro" id="IPR020103">
    <property type="entry name" value="PsdUridine_synth_cat_dom_sf"/>
</dbReference>
<dbReference type="Proteomes" id="UP000031386">
    <property type="component" value="Chromosome"/>
</dbReference>
<comment type="similarity">
    <text evidence="2 6">Belongs to the pseudouridine synthase RluA family.</text>
</comment>
<evidence type="ECO:0000256" key="3">
    <source>
        <dbReference type="ARBA" id="ARBA00023235"/>
    </source>
</evidence>
<evidence type="ECO:0000313" key="9">
    <source>
        <dbReference type="Proteomes" id="UP000031386"/>
    </source>
</evidence>
<dbReference type="OrthoDB" id="9807829at2"/>
<organism evidence="8 9">
    <name type="scientific">Parvimonas micra</name>
    <dbReference type="NCBI Taxonomy" id="33033"/>
    <lineage>
        <taxon>Bacteria</taxon>
        <taxon>Bacillati</taxon>
        <taxon>Bacillota</taxon>
        <taxon>Tissierellia</taxon>
        <taxon>Tissierellales</taxon>
        <taxon>Peptoniphilaceae</taxon>
        <taxon>Parvimonas</taxon>
    </lineage>
</organism>
<reference evidence="8 9" key="1">
    <citation type="submission" date="2014-10" db="EMBL/GenBank/DDBJ databases">
        <title>Complete genome sequence of Parvimonas micra KCOM 1535 (= ChDC B708).</title>
        <authorList>
            <person name="Kook J.-K."/>
            <person name="Park S.-N."/>
            <person name="Lim Y.K."/>
            <person name="Roh H."/>
        </authorList>
    </citation>
    <scope>NUCLEOTIDE SEQUENCE [LARGE SCALE GENOMIC DNA]</scope>
    <source>
        <strain evidence="9">KCOM 1535 / ChDC B708</strain>
    </source>
</reference>
<dbReference type="STRING" id="33033.NW74_02725"/>
<dbReference type="Gene3D" id="3.10.290.10">
    <property type="entry name" value="RNA-binding S4 domain"/>
    <property type="match status" value="1"/>
</dbReference>
<dbReference type="PANTHER" id="PTHR21600:SF44">
    <property type="entry name" value="RIBOSOMAL LARGE SUBUNIT PSEUDOURIDINE SYNTHASE D"/>
    <property type="match status" value="1"/>
</dbReference>
<name>A0A0B4S106_9FIRM</name>
<evidence type="ECO:0000256" key="6">
    <source>
        <dbReference type="RuleBase" id="RU362028"/>
    </source>
</evidence>
<proteinExistence type="inferred from homology"/>
<dbReference type="SMART" id="SM00363">
    <property type="entry name" value="S4"/>
    <property type="match status" value="1"/>
</dbReference>
<dbReference type="AlphaFoldDB" id="A0A0B4S106"/>
<dbReference type="InterPro" id="IPR036986">
    <property type="entry name" value="S4_RNA-bd_sf"/>
</dbReference>
<dbReference type="InterPro" id="IPR006224">
    <property type="entry name" value="PsdUridine_synth_RluA-like_CS"/>
</dbReference>
<dbReference type="InterPro" id="IPR006145">
    <property type="entry name" value="PsdUridine_synth_RsuA/RluA"/>
</dbReference>
<dbReference type="NCBIfam" id="TIGR00005">
    <property type="entry name" value="rluA_subfam"/>
    <property type="match status" value="1"/>
</dbReference>
<dbReference type="PANTHER" id="PTHR21600">
    <property type="entry name" value="MITOCHONDRIAL RNA PSEUDOURIDINE SYNTHASE"/>
    <property type="match status" value="1"/>
</dbReference>
<protein>
    <recommendedName>
        <fullName evidence="6">Pseudouridine synthase</fullName>
        <ecNumber evidence="6">5.4.99.-</ecNumber>
    </recommendedName>
</protein>
<dbReference type="SUPFAM" id="SSF55174">
    <property type="entry name" value="Alpha-L RNA-binding motif"/>
    <property type="match status" value="1"/>
</dbReference>
<dbReference type="CDD" id="cd00165">
    <property type="entry name" value="S4"/>
    <property type="match status" value="1"/>
</dbReference>
<dbReference type="SUPFAM" id="SSF55120">
    <property type="entry name" value="Pseudouridine synthase"/>
    <property type="match status" value="1"/>
</dbReference>
<evidence type="ECO:0000256" key="5">
    <source>
        <dbReference type="PROSITE-ProRule" id="PRU00182"/>
    </source>
</evidence>
<evidence type="ECO:0000259" key="7">
    <source>
        <dbReference type="SMART" id="SM00363"/>
    </source>
</evidence>
<dbReference type="RefSeq" id="WP_041953712.1">
    <property type="nucleotide sequence ID" value="NZ_CP009761.1"/>
</dbReference>
<comment type="catalytic activity">
    <reaction evidence="1 6">
        <text>a uridine in RNA = a pseudouridine in RNA</text>
        <dbReference type="Rhea" id="RHEA:48348"/>
        <dbReference type="Rhea" id="RHEA-COMP:12068"/>
        <dbReference type="Rhea" id="RHEA-COMP:12069"/>
        <dbReference type="ChEBI" id="CHEBI:65314"/>
        <dbReference type="ChEBI" id="CHEBI:65315"/>
    </reaction>
</comment>
<dbReference type="KEGG" id="pmic:NW74_02725"/>
<dbReference type="EMBL" id="CP009761">
    <property type="protein sequence ID" value="AIZ36326.1"/>
    <property type="molecule type" value="Genomic_DNA"/>
</dbReference>
<keyword evidence="5" id="KW-0694">RNA-binding</keyword>
<dbReference type="GO" id="GO:0120159">
    <property type="term" value="F:rRNA pseudouridine synthase activity"/>
    <property type="evidence" value="ECO:0007669"/>
    <property type="project" value="UniProtKB-ARBA"/>
</dbReference>
<keyword evidence="3 6" id="KW-0413">Isomerase</keyword>
<dbReference type="PROSITE" id="PS01129">
    <property type="entry name" value="PSI_RLU"/>
    <property type="match status" value="1"/>
</dbReference>
<dbReference type="GO" id="GO:0003723">
    <property type="term" value="F:RNA binding"/>
    <property type="evidence" value="ECO:0007669"/>
    <property type="project" value="UniProtKB-KW"/>
</dbReference>
<dbReference type="EC" id="5.4.99.-" evidence="6"/>
<evidence type="ECO:0000256" key="1">
    <source>
        <dbReference type="ARBA" id="ARBA00000073"/>
    </source>
</evidence>
<dbReference type="GO" id="GO:0000455">
    <property type="term" value="P:enzyme-directed rRNA pseudouridine synthesis"/>
    <property type="evidence" value="ECO:0007669"/>
    <property type="project" value="TreeGrafter"/>
</dbReference>
<dbReference type="InterPro" id="IPR050188">
    <property type="entry name" value="RluA_PseudoU_synthase"/>
</dbReference>
<keyword evidence="9" id="KW-1185">Reference proteome</keyword>
<accession>A0A0B4S106</accession>
<evidence type="ECO:0000313" key="8">
    <source>
        <dbReference type="EMBL" id="AIZ36326.1"/>
    </source>
</evidence>
<comment type="function">
    <text evidence="6">Responsible for synthesis of pseudouridine from uracil.</text>
</comment>
<feature type="active site" evidence="4">
    <location>
        <position position="133"/>
    </location>
</feature>